<evidence type="ECO:0000256" key="4">
    <source>
        <dbReference type="ARBA" id="ARBA00022574"/>
    </source>
</evidence>
<proteinExistence type="inferred from homology"/>
<keyword evidence="7" id="KW-0687">Ribonucleoprotein</keyword>
<dbReference type="PROSITE" id="PS00678">
    <property type="entry name" value="WD_REPEATS_1"/>
    <property type="match status" value="1"/>
</dbReference>
<dbReference type="OrthoDB" id="10249065at2759"/>
<feature type="non-terminal residue" evidence="12">
    <location>
        <position position="471"/>
    </location>
</feature>
<evidence type="ECO:0000256" key="2">
    <source>
        <dbReference type="ARBA" id="ARBA00005649"/>
    </source>
</evidence>
<dbReference type="InterPro" id="IPR036322">
    <property type="entry name" value="WD40_repeat_dom_sf"/>
</dbReference>
<dbReference type="AlphaFoldDB" id="A0A3S1HWA2"/>
<dbReference type="GO" id="GO:0032040">
    <property type="term" value="C:small-subunit processome"/>
    <property type="evidence" value="ECO:0007669"/>
    <property type="project" value="TreeGrafter"/>
</dbReference>
<reference evidence="12 13" key="1">
    <citation type="submission" date="2019-01" db="EMBL/GenBank/DDBJ databases">
        <title>A draft genome assembly of the solar-powered sea slug Elysia chlorotica.</title>
        <authorList>
            <person name="Cai H."/>
            <person name="Li Q."/>
            <person name="Fang X."/>
            <person name="Li J."/>
            <person name="Curtis N.E."/>
            <person name="Altenburger A."/>
            <person name="Shibata T."/>
            <person name="Feng M."/>
            <person name="Maeda T."/>
            <person name="Schwartz J.A."/>
            <person name="Shigenobu S."/>
            <person name="Lundholm N."/>
            <person name="Nishiyama T."/>
            <person name="Yang H."/>
            <person name="Hasebe M."/>
            <person name="Li S."/>
            <person name="Pierce S.K."/>
            <person name="Wang J."/>
        </authorList>
    </citation>
    <scope>NUCLEOTIDE SEQUENCE [LARGE SCALE GENOMIC DNA]</scope>
    <source>
        <strain evidence="12">EC2010</strain>
        <tissue evidence="12">Whole organism of an adult</tissue>
    </source>
</reference>
<feature type="domain" description="Sof1-like protein" evidence="11">
    <location>
        <begin position="362"/>
        <end position="413"/>
    </location>
</feature>
<name>A0A3S1HWA2_ELYCH</name>
<dbReference type="Gene3D" id="2.130.10.10">
    <property type="entry name" value="YVTN repeat-like/Quinoprotein amine dehydrogenase"/>
    <property type="match status" value="2"/>
</dbReference>
<dbReference type="PANTHER" id="PTHR22851">
    <property type="entry name" value="U3 SMALL NUCLEOLAR RNA U3 SNORNA ASSOCIATED PROTEIN"/>
    <property type="match status" value="1"/>
</dbReference>
<organism evidence="12 13">
    <name type="scientific">Elysia chlorotica</name>
    <name type="common">Eastern emerald elysia</name>
    <name type="synonym">Sea slug</name>
    <dbReference type="NCBI Taxonomy" id="188477"/>
    <lineage>
        <taxon>Eukaryota</taxon>
        <taxon>Metazoa</taxon>
        <taxon>Spiralia</taxon>
        <taxon>Lophotrochozoa</taxon>
        <taxon>Mollusca</taxon>
        <taxon>Gastropoda</taxon>
        <taxon>Heterobranchia</taxon>
        <taxon>Euthyneura</taxon>
        <taxon>Panpulmonata</taxon>
        <taxon>Sacoglossa</taxon>
        <taxon>Placobranchoidea</taxon>
        <taxon>Plakobranchidae</taxon>
        <taxon>Elysia</taxon>
    </lineage>
</organism>
<evidence type="ECO:0000256" key="9">
    <source>
        <dbReference type="PROSITE-ProRule" id="PRU00221"/>
    </source>
</evidence>
<dbReference type="SUPFAM" id="SSF50978">
    <property type="entry name" value="WD40 repeat-like"/>
    <property type="match status" value="1"/>
</dbReference>
<dbReference type="InterPro" id="IPR015943">
    <property type="entry name" value="WD40/YVTN_repeat-like_dom_sf"/>
</dbReference>
<evidence type="ECO:0000313" key="13">
    <source>
        <dbReference type="Proteomes" id="UP000271974"/>
    </source>
</evidence>
<comment type="subcellular location">
    <subcellularLocation>
        <location evidence="1">Nucleus</location>
        <location evidence="1">Nucleolus</location>
    </subcellularLocation>
</comment>
<dbReference type="PANTHER" id="PTHR22851:SF0">
    <property type="entry name" value="DDB1- AND CUL4-ASSOCIATED FACTOR 13"/>
    <property type="match status" value="1"/>
</dbReference>
<feature type="repeat" description="WD" evidence="9">
    <location>
        <begin position="286"/>
        <end position="327"/>
    </location>
</feature>
<evidence type="ECO:0000313" key="12">
    <source>
        <dbReference type="EMBL" id="RUS87385.1"/>
    </source>
</evidence>
<sequence>MATVSKKKKFSLKVLSRNPEEYRRETKLDIHKAPQNPDAYLHPFSLGREYQRALNATKLERVFAKPFLCGLDGHKDTIEALAKFPSRLAHVLSAASDGEVRLWDLSTKKCVSSVVAHDGLVHSLCAHRSGQFFLSTGQDANIKFWSCSEEGKIGAEPVRTILNKNVYQGIDHHEKEEIFVTCGQSLDVWAGDRSQPYQSYKWGLDSMHHVKFNRIETHLIAVAADDRSIMLYDTRGGSGVQKLVMKMKTNSLCWNPMQAYMFTAACDDFNLYSYDIRNLRIASNKYEDHIGAVMDIDYAPTGKEFVTAGYDRCVRIFNVAEGHSRDVYTTKRMQRVNHILWSMDNKYILSGSDEMNVRLWKAKASEKLGVMKPREKSAFNTMETLKKTFKDHPEIKRIARHRHLRETRLHHRNSRSGHRRMPRREKRATGGSTANQARYHLWRTGQNRSWTSKNSSRGLWGAGVGVVCVVC</sequence>
<keyword evidence="6" id="KW-0539">Nucleus</keyword>
<evidence type="ECO:0000256" key="5">
    <source>
        <dbReference type="ARBA" id="ARBA00022737"/>
    </source>
</evidence>
<dbReference type="InterPro" id="IPR007287">
    <property type="entry name" value="Sof1"/>
</dbReference>
<evidence type="ECO:0000256" key="7">
    <source>
        <dbReference type="ARBA" id="ARBA00023274"/>
    </source>
</evidence>
<feature type="region of interest" description="Disordered" evidence="10">
    <location>
        <begin position="410"/>
        <end position="434"/>
    </location>
</feature>
<evidence type="ECO:0000256" key="1">
    <source>
        <dbReference type="ARBA" id="ARBA00004604"/>
    </source>
</evidence>
<accession>A0A3S1HWA2</accession>
<evidence type="ECO:0000256" key="10">
    <source>
        <dbReference type="SAM" id="MobiDB-lite"/>
    </source>
</evidence>
<evidence type="ECO:0000256" key="3">
    <source>
        <dbReference type="ARBA" id="ARBA00021762"/>
    </source>
</evidence>
<protein>
    <recommendedName>
        <fullName evidence="3">DDB1- and CUL4-associated factor 13</fullName>
    </recommendedName>
    <alternativeName>
        <fullName evidence="8">WD repeat and SOF domain-containing protein 1</fullName>
    </alternativeName>
</protein>
<evidence type="ECO:0000259" key="11">
    <source>
        <dbReference type="Pfam" id="PF04158"/>
    </source>
</evidence>
<feature type="repeat" description="WD" evidence="9">
    <location>
        <begin position="114"/>
        <end position="146"/>
    </location>
</feature>
<feature type="repeat" description="WD" evidence="9">
    <location>
        <begin position="71"/>
        <end position="113"/>
    </location>
</feature>
<keyword evidence="13" id="KW-1185">Reference proteome</keyword>
<dbReference type="Proteomes" id="UP000271974">
    <property type="component" value="Unassembled WGS sequence"/>
</dbReference>
<dbReference type="InterPro" id="IPR001680">
    <property type="entry name" value="WD40_rpt"/>
</dbReference>
<dbReference type="PROSITE" id="PS50294">
    <property type="entry name" value="WD_REPEATS_REGION"/>
    <property type="match status" value="1"/>
</dbReference>
<dbReference type="UniPathway" id="UPA00143"/>
<dbReference type="EMBL" id="RQTK01000112">
    <property type="protein sequence ID" value="RUS87385.1"/>
    <property type="molecule type" value="Genomic_DNA"/>
</dbReference>
<dbReference type="SMART" id="SM00320">
    <property type="entry name" value="WD40"/>
    <property type="match status" value="6"/>
</dbReference>
<dbReference type="PROSITE" id="PS50082">
    <property type="entry name" value="WD_REPEATS_2"/>
    <property type="match status" value="4"/>
</dbReference>
<keyword evidence="4 9" id="KW-0853">WD repeat</keyword>
<dbReference type="STRING" id="188477.A0A3S1HWA2"/>
<evidence type="ECO:0000256" key="6">
    <source>
        <dbReference type="ARBA" id="ARBA00023242"/>
    </source>
</evidence>
<dbReference type="InterPro" id="IPR019775">
    <property type="entry name" value="WD40_repeat_CS"/>
</dbReference>
<evidence type="ECO:0000256" key="8">
    <source>
        <dbReference type="ARBA" id="ARBA00032239"/>
    </source>
</evidence>
<dbReference type="GO" id="GO:0000462">
    <property type="term" value="P:maturation of SSU-rRNA from tricistronic rRNA transcript (SSU-rRNA, 5.8S rRNA, LSU-rRNA)"/>
    <property type="evidence" value="ECO:0007669"/>
    <property type="project" value="TreeGrafter"/>
</dbReference>
<dbReference type="GO" id="GO:0016567">
    <property type="term" value="P:protein ubiquitination"/>
    <property type="evidence" value="ECO:0007669"/>
    <property type="project" value="UniProtKB-UniPathway"/>
</dbReference>
<dbReference type="Pfam" id="PF04158">
    <property type="entry name" value="Sof1"/>
    <property type="match status" value="1"/>
</dbReference>
<comment type="similarity">
    <text evidence="2">Belongs to the WD repeat DCAF13/WDSOF1 family.</text>
</comment>
<feature type="repeat" description="WD" evidence="9">
    <location>
        <begin position="329"/>
        <end position="370"/>
    </location>
</feature>
<dbReference type="InterPro" id="IPR051733">
    <property type="entry name" value="WD_repeat_DCAF13/WDSOF1"/>
</dbReference>
<comment type="caution">
    <text evidence="12">The sequence shown here is derived from an EMBL/GenBank/DDBJ whole genome shotgun (WGS) entry which is preliminary data.</text>
</comment>
<feature type="compositionally biased region" description="Basic residues" evidence="10">
    <location>
        <begin position="410"/>
        <end position="426"/>
    </location>
</feature>
<dbReference type="Pfam" id="PF00400">
    <property type="entry name" value="WD40"/>
    <property type="match status" value="4"/>
</dbReference>
<keyword evidence="5" id="KW-0677">Repeat</keyword>
<gene>
    <name evidence="12" type="ORF">EGW08_004839</name>
</gene>